<gene>
    <name evidence="1" type="ORF">ACN38_g1473</name>
</gene>
<reference evidence="1 2" key="1">
    <citation type="submission" date="2015-08" db="EMBL/GenBank/DDBJ databases">
        <title>Genome sequencing of Penicillium nordicum.</title>
        <authorList>
            <person name="Nguyen H.D."/>
            <person name="Seifert K.A."/>
        </authorList>
    </citation>
    <scope>NUCLEOTIDE SEQUENCE [LARGE SCALE GENOMIC DNA]</scope>
    <source>
        <strain evidence="1 2">DAOMC 185683</strain>
    </source>
</reference>
<dbReference type="AlphaFoldDB" id="A0A0M9WJP7"/>
<dbReference type="Proteomes" id="UP000037696">
    <property type="component" value="Unassembled WGS sequence"/>
</dbReference>
<protein>
    <submittedName>
        <fullName evidence="1">Uncharacterized protein</fullName>
    </submittedName>
</protein>
<evidence type="ECO:0000313" key="1">
    <source>
        <dbReference type="EMBL" id="KOS47492.1"/>
    </source>
</evidence>
<sequence length="76" mass="8614">MRVLRFVGLEDFIRSSPSSYKNSLFFLLHYMHGPCVVPKPAAKRFSGVGDGSLPPWGLVRKLRLERSVLVKITVKK</sequence>
<evidence type="ECO:0000313" key="2">
    <source>
        <dbReference type="Proteomes" id="UP000037696"/>
    </source>
</evidence>
<name>A0A0M9WJP7_9EURO</name>
<accession>A0A0M9WJP7</accession>
<keyword evidence="2" id="KW-1185">Reference proteome</keyword>
<proteinExistence type="predicted"/>
<organism evidence="1 2">
    <name type="scientific">Penicillium nordicum</name>
    <dbReference type="NCBI Taxonomy" id="229535"/>
    <lineage>
        <taxon>Eukaryota</taxon>
        <taxon>Fungi</taxon>
        <taxon>Dikarya</taxon>
        <taxon>Ascomycota</taxon>
        <taxon>Pezizomycotina</taxon>
        <taxon>Eurotiomycetes</taxon>
        <taxon>Eurotiomycetidae</taxon>
        <taxon>Eurotiales</taxon>
        <taxon>Aspergillaceae</taxon>
        <taxon>Penicillium</taxon>
    </lineage>
</organism>
<dbReference type="EMBL" id="LHQQ01000015">
    <property type="protein sequence ID" value="KOS47492.1"/>
    <property type="molecule type" value="Genomic_DNA"/>
</dbReference>
<comment type="caution">
    <text evidence="1">The sequence shown here is derived from an EMBL/GenBank/DDBJ whole genome shotgun (WGS) entry which is preliminary data.</text>
</comment>